<sequence length="128" mass="13666">MFLTSAEPISLPAGQSVVAISSSGPTGQKYFASASASQQRSFGRDAWNPVQSFSVASPVKSVAGTGRSFNTLPINNPAIDLNWLRNLESFYDPQFNTDGATSIIAINENGHIYGKINNVPFDNAAKKL</sequence>
<protein>
    <submittedName>
        <fullName evidence="1">Uncharacterized protein</fullName>
    </submittedName>
</protein>
<accession>A0ACC1DG30</accession>
<dbReference type="Proteomes" id="UP000824533">
    <property type="component" value="Linkage Group LG03"/>
</dbReference>
<proteinExistence type="predicted"/>
<keyword evidence="2" id="KW-1185">Reference proteome</keyword>
<reference evidence="1 2" key="1">
    <citation type="journal article" date="2021" name="Front. Genet.">
        <title>Chromosome-Level Genome Assembly Reveals Significant Gene Expansion in the Toll and IMD Signaling Pathways of Dendrolimus kikuchii.</title>
        <authorList>
            <person name="Zhou J."/>
            <person name="Wu P."/>
            <person name="Xiong Z."/>
            <person name="Liu N."/>
            <person name="Zhao N."/>
            <person name="Ji M."/>
            <person name="Qiu Y."/>
            <person name="Yang B."/>
        </authorList>
    </citation>
    <scope>NUCLEOTIDE SEQUENCE [LARGE SCALE GENOMIC DNA]</scope>
    <source>
        <strain evidence="1">Ann1</strain>
    </source>
</reference>
<evidence type="ECO:0000313" key="2">
    <source>
        <dbReference type="Proteomes" id="UP000824533"/>
    </source>
</evidence>
<name>A0ACC1DG30_9NEOP</name>
<evidence type="ECO:0000313" key="1">
    <source>
        <dbReference type="EMBL" id="KAJ0182770.1"/>
    </source>
</evidence>
<gene>
    <name evidence="1" type="ORF">K1T71_002139</name>
</gene>
<organism evidence="1 2">
    <name type="scientific">Dendrolimus kikuchii</name>
    <dbReference type="NCBI Taxonomy" id="765133"/>
    <lineage>
        <taxon>Eukaryota</taxon>
        <taxon>Metazoa</taxon>
        <taxon>Ecdysozoa</taxon>
        <taxon>Arthropoda</taxon>
        <taxon>Hexapoda</taxon>
        <taxon>Insecta</taxon>
        <taxon>Pterygota</taxon>
        <taxon>Neoptera</taxon>
        <taxon>Endopterygota</taxon>
        <taxon>Lepidoptera</taxon>
        <taxon>Glossata</taxon>
        <taxon>Ditrysia</taxon>
        <taxon>Bombycoidea</taxon>
        <taxon>Lasiocampidae</taxon>
        <taxon>Dendrolimus</taxon>
    </lineage>
</organism>
<comment type="caution">
    <text evidence="1">The sequence shown here is derived from an EMBL/GenBank/DDBJ whole genome shotgun (WGS) entry which is preliminary data.</text>
</comment>
<dbReference type="EMBL" id="CM034389">
    <property type="protein sequence ID" value="KAJ0182770.1"/>
    <property type="molecule type" value="Genomic_DNA"/>
</dbReference>